<dbReference type="Gene3D" id="3.30.460.10">
    <property type="entry name" value="Beta Polymerase, domain 2"/>
    <property type="match status" value="1"/>
</dbReference>
<evidence type="ECO:0000313" key="2">
    <source>
        <dbReference type="Proteomes" id="UP000054388"/>
    </source>
</evidence>
<evidence type="ECO:0000313" key="1">
    <source>
        <dbReference type="EMBL" id="KUJ54638.1"/>
    </source>
</evidence>
<proteinExistence type="predicted"/>
<dbReference type="AlphaFoldDB" id="A0A101CEE3"/>
<dbReference type="SUPFAM" id="SSF81301">
    <property type="entry name" value="Nucleotidyltransferase"/>
    <property type="match status" value="1"/>
</dbReference>
<dbReference type="Proteomes" id="UP000054388">
    <property type="component" value="Unassembled WGS sequence"/>
</dbReference>
<accession>A0A101CEE3</accession>
<dbReference type="EMBL" id="LMAI01000012">
    <property type="protein sequence ID" value="KUJ54638.1"/>
    <property type="molecule type" value="Genomic_DNA"/>
</dbReference>
<protein>
    <recommendedName>
        <fullName evidence="3">Nucleotidyltransferase</fullName>
    </recommendedName>
</protein>
<evidence type="ECO:0008006" key="3">
    <source>
        <dbReference type="Google" id="ProtNLM"/>
    </source>
</evidence>
<gene>
    <name evidence="1" type="ORF">AR686_17155</name>
</gene>
<comment type="caution">
    <text evidence="1">The sequence shown here is derived from an EMBL/GenBank/DDBJ whole genome shotgun (WGS) entry which is preliminary data.</text>
</comment>
<sequence length="316" mass="36695">MAVNRSEHLANVLETHRMSHIDKLVQKFRDKRDDIKEALEEHYTSDIYSPLNSGSFGKHTAINIKFDLDVVVPFKRNSFTTIEEMYNAVYDFLYEKYEDTGLATVRKQKVSIGVIFKADKDGDQISIDVVPGREISVDSYLDVRDLNIYFNKDTWGFSKGTYMKTNIQSQIDTIKSRDDERKIIRLLKIWKHSNSESYKSFLMELFTLKAFDKSTITGNLWDKTEGVLRYIKDNVTREDFTLKDPGNPSNDLMKNLSWFDRQNLSNKMKNIIDRITENSENIKTYFPANKDFDTTESYGLKGSSGLSIPKDDQRFG</sequence>
<dbReference type="RefSeq" id="WP_059137835.1">
    <property type="nucleotide sequence ID" value="NZ_LMAI01000012.1"/>
</dbReference>
<name>A0A101CEE3_9FLAO</name>
<dbReference type="InterPro" id="IPR043519">
    <property type="entry name" value="NT_sf"/>
</dbReference>
<organism evidence="1 2">
    <name type="scientific">Chryseobacterium aquaticum subsp. greenlandense</name>
    <dbReference type="NCBI Taxonomy" id="345663"/>
    <lineage>
        <taxon>Bacteria</taxon>
        <taxon>Pseudomonadati</taxon>
        <taxon>Bacteroidota</taxon>
        <taxon>Flavobacteriia</taxon>
        <taxon>Flavobacteriales</taxon>
        <taxon>Weeksellaceae</taxon>
        <taxon>Chryseobacterium group</taxon>
        <taxon>Chryseobacterium</taxon>
    </lineage>
</organism>
<reference evidence="1 2" key="1">
    <citation type="submission" date="2015-10" db="EMBL/GenBank/DDBJ databases">
        <title>Genome sequence of Chryseobacterium greenlandense.</title>
        <authorList>
            <person name="Newman J."/>
            <person name="Fischer K."/>
            <person name="Miller J."/>
        </authorList>
    </citation>
    <scope>NUCLEOTIDE SEQUENCE [LARGE SCALE GENOMIC DNA]</scope>
    <source>
        <strain evidence="1 2">UMB34</strain>
    </source>
</reference>